<evidence type="ECO:0000256" key="1">
    <source>
        <dbReference type="ARBA" id="ARBA00007073"/>
    </source>
</evidence>
<reference evidence="2 3" key="1">
    <citation type="submission" date="2016-10" db="EMBL/GenBank/DDBJ databases">
        <authorList>
            <person name="Cai Z."/>
        </authorList>
    </citation>
    <scope>NUCLEOTIDE SEQUENCE [LARGE SCALE GENOMIC DNA]</scope>
</reference>
<organism evidence="2 3">
    <name type="scientific">Tetradesmus obliquus</name>
    <name type="common">Green alga</name>
    <name type="synonym">Acutodesmus obliquus</name>
    <dbReference type="NCBI Taxonomy" id="3088"/>
    <lineage>
        <taxon>Eukaryota</taxon>
        <taxon>Viridiplantae</taxon>
        <taxon>Chlorophyta</taxon>
        <taxon>core chlorophytes</taxon>
        <taxon>Chlorophyceae</taxon>
        <taxon>CS clade</taxon>
        <taxon>Sphaeropleales</taxon>
        <taxon>Scenedesmaceae</taxon>
        <taxon>Tetradesmus</taxon>
    </lineage>
</organism>
<sequence>MPEMPDGAVAAAGAAAAASTGASTGAGAFTAPVVSIDPEHCYTFCGSIQFSSPRSAAIATKMLESKPEVNSDRVSALFEAEGSNVTIQVAAAEREELQAAVKSLYSLISIIPKNVNGE</sequence>
<protein>
    <submittedName>
        <fullName evidence="2">Uncharacterized protein</fullName>
    </submittedName>
</protein>
<dbReference type="Gene3D" id="3.30.310.50">
    <property type="entry name" value="Alpha-D-phosphohexomutase, C-terminal domain"/>
    <property type="match status" value="1"/>
</dbReference>
<keyword evidence="3" id="KW-1185">Reference proteome</keyword>
<evidence type="ECO:0000313" key="3">
    <source>
        <dbReference type="Proteomes" id="UP000256970"/>
    </source>
</evidence>
<comment type="similarity">
    <text evidence="1">Belongs to the CTAG/PCC1 family.</text>
</comment>
<evidence type="ECO:0000313" key="2">
    <source>
        <dbReference type="EMBL" id="SZX75159.1"/>
    </source>
</evidence>
<accession>A0A383WDH3</accession>
<dbReference type="InterPro" id="IPR015419">
    <property type="entry name" value="CTAG/Pcc1"/>
</dbReference>
<gene>
    <name evidence="2" type="ORF">BQ4739_LOCUS15463</name>
</gene>
<dbReference type="EMBL" id="FNXT01001226">
    <property type="protein sequence ID" value="SZX75159.1"/>
    <property type="molecule type" value="Genomic_DNA"/>
</dbReference>
<proteinExistence type="inferred from homology"/>
<name>A0A383WDH3_TETOB</name>
<dbReference type="Pfam" id="PF09341">
    <property type="entry name" value="Pcc1"/>
    <property type="match status" value="1"/>
</dbReference>
<dbReference type="Proteomes" id="UP000256970">
    <property type="component" value="Unassembled WGS sequence"/>
</dbReference>
<dbReference type="AlphaFoldDB" id="A0A383WDH3"/>